<dbReference type="Proteomes" id="UP001139068">
    <property type="component" value="Unassembled WGS sequence"/>
</dbReference>
<dbReference type="RefSeq" id="WP_243072123.1">
    <property type="nucleotide sequence ID" value="NZ_JAIVFL010000001.1"/>
</dbReference>
<comment type="caution">
    <text evidence="2">The sequence shown here is derived from an EMBL/GenBank/DDBJ whole genome shotgun (WGS) entry which is preliminary data.</text>
</comment>
<evidence type="ECO:0000313" key="2">
    <source>
        <dbReference type="EMBL" id="MCI4675860.1"/>
    </source>
</evidence>
<protein>
    <submittedName>
        <fullName evidence="2">Uncharacterized protein</fullName>
    </submittedName>
</protein>
<evidence type="ECO:0000313" key="3">
    <source>
        <dbReference type="Proteomes" id="UP001139068"/>
    </source>
</evidence>
<dbReference type="EMBL" id="JAIVFL010000001">
    <property type="protein sequence ID" value="MCI4675860.1"/>
    <property type="molecule type" value="Genomic_DNA"/>
</dbReference>
<accession>A0ABS9YXB8</accession>
<name>A0ABS9YXB8_9MYCO</name>
<organism evidence="2 3">
    <name type="scientific">Candidatus Mycolicibacterium alkanivorans</name>
    <dbReference type="NCBI Taxonomy" id="2954114"/>
    <lineage>
        <taxon>Bacteria</taxon>
        <taxon>Bacillati</taxon>
        <taxon>Actinomycetota</taxon>
        <taxon>Actinomycetes</taxon>
        <taxon>Mycobacteriales</taxon>
        <taxon>Mycobacteriaceae</taxon>
        <taxon>Mycolicibacterium</taxon>
    </lineage>
</organism>
<reference evidence="2" key="1">
    <citation type="journal article" date="2022" name="ISME J.">
        <title>Identification of active gaseous-alkane degraders at natural gas seeps.</title>
        <authorList>
            <person name="Farhan Ul Haque M."/>
            <person name="Hernandez M."/>
            <person name="Crombie A.T."/>
            <person name="Murrell J.C."/>
        </authorList>
    </citation>
    <scope>NUCLEOTIDE SEQUENCE</scope>
    <source>
        <strain evidence="2">ANDR5</strain>
    </source>
</reference>
<proteinExistence type="predicted"/>
<evidence type="ECO:0000256" key="1">
    <source>
        <dbReference type="SAM" id="MobiDB-lite"/>
    </source>
</evidence>
<feature type="region of interest" description="Disordered" evidence="1">
    <location>
        <begin position="57"/>
        <end position="85"/>
    </location>
</feature>
<sequence>MSADVAKLLRRSYRLLAERVEPVSTVGDDIDALRIDYMTRVGEMTATELRDELQRVTQRASGGEQTAIVEAEQQRRRGVLPRPPL</sequence>
<gene>
    <name evidence="2" type="ORF">K9U37_13630</name>
</gene>
<keyword evidence="3" id="KW-1185">Reference proteome</keyword>